<dbReference type="GO" id="GO:0016020">
    <property type="term" value="C:membrane"/>
    <property type="evidence" value="ECO:0007669"/>
    <property type="project" value="UniProtKB-SubCell"/>
</dbReference>
<evidence type="ECO:0000256" key="4">
    <source>
        <dbReference type="ARBA" id="ARBA00023136"/>
    </source>
</evidence>
<dbReference type="EMBL" id="JASAOG010000012">
    <property type="protein sequence ID" value="KAK0065869.1"/>
    <property type="molecule type" value="Genomic_DNA"/>
</dbReference>
<dbReference type="InterPro" id="IPR017452">
    <property type="entry name" value="GPCR_Rhodpsn_7TM"/>
</dbReference>
<feature type="transmembrane region" description="Helical" evidence="5">
    <location>
        <begin position="319"/>
        <end position="342"/>
    </location>
</feature>
<dbReference type="PANTHER" id="PTHR46641">
    <property type="entry name" value="FMRFAMIDE RECEPTOR-RELATED"/>
    <property type="match status" value="1"/>
</dbReference>
<dbReference type="Gene3D" id="1.20.1070.10">
    <property type="entry name" value="Rhodopsin 7-helix transmembrane proteins"/>
    <property type="match status" value="1"/>
</dbReference>
<evidence type="ECO:0000313" key="7">
    <source>
        <dbReference type="EMBL" id="KAK0065869.1"/>
    </source>
</evidence>
<comment type="caution">
    <text evidence="7">The sequence shown here is derived from an EMBL/GenBank/DDBJ whole genome shotgun (WGS) entry which is preliminary data.</text>
</comment>
<evidence type="ECO:0000259" key="6">
    <source>
        <dbReference type="PROSITE" id="PS50262"/>
    </source>
</evidence>
<organism evidence="7 8">
    <name type="scientific">Biomphalaria pfeifferi</name>
    <name type="common">Bloodfluke planorb</name>
    <name type="synonym">Freshwater snail</name>
    <dbReference type="NCBI Taxonomy" id="112525"/>
    <lineage>
        <taxon>Eukaryota</taxon>
        <taxon>Metazoa</taxon>
        <taxon>Spiralia</taxon>
        <taxon>Lophotrochozoa</taxon>
        <taxon>Mollusca</taxon>
        <taxon>Gastropoda</taxon>
        <taxon>Heterobranchia</taxon>
        <taxon>Euthyneura</taxon>
        <taxon>Panpulmonata</taxon>
        <taxon>Hygrophila</taxon>
        <taxon>Lymnaeoidea</taxon>
        <taxon>Planorbidae</taxon>
        <taxon>Biomphalaria</taxon>
    </lineage>
</organism>
<evidence type="ECO:0000256" key="1">
    <source>
        <dbReference type="ARBA" id="ARBA00004370"/>
    </source>
</evidence>
<accession>A0AAD8FJY4</accession>
<reference evidence="7" key="1">
    <citation type="journal article" date="2023" name="PLoS Negl. Trop. Dis.">
        <title>A genome sequence for Biomphalaria pfeifferi, the major vector snail for the human-infecting parasite Schistosoma mansoni.</title>
        <authorList>
            <person name="Bu L."/>
            <person name="Lu L."/>
            <person name="Laidemitt M.R."/>
            <person name="Zhang S.M."/>
            <person name="Mutuku M."/>
            <person name="Mkoji G."/>
            <person name="Steinauer M."/>
            <person name="Loker E.S."/>
        </authorList>
    </citation>
    <scope>NUCLEOTIDE SEQUENCE</scope>
    <source>
        <strain evidence="7">KasaAsao</strain>
    </source>
</reference>
<keyword evidence="3 5" id="KW-1133">Transmembrane helix</keyword>
<reference evidence="7" key="2">
    <citation type="submission" date="2023-04" db="EMBL/GenBank/DDBJ databases">
        <authorList>
            <person name="Bu L."/>
            <person name="Lu L."/>
            <person name="Laidemitt M.R."/>
            <person name="Zhang S.M."/>
            <person name="Mutuku M."/>
            <person name="Mkoji G."/>
            <person name="Steinauer M."/>
            <person name="Loker E.S."/>
        </authorList>
    </citation>
    <scope>NUCLEOTIDE SEQUENCE</scope>
    <source>
        <strain evidence="7">KasaAsao</strain>
        <tissue evidence="7">Whole Snail</tissue>
    </source>
</reference>
<comment type="subcellular location">
    <subcellularLocation>
        <location evidence="1">Membrane</location>
    </subcellularLocation>
</comment>
<feature type="transmembrane region" description="Helical" evidence="5">
    <location>
        <begin position="81"/>
        <end position="104"/>
    </location>
</feature>
<evidence type="ECO:0000256" key="5">
    <source>
        <dbReference type="SAM" id="Phobius"/>
    </source>
</evidence>
<dbReference type="SUPFAM" id="SSF81321">
    <property type="entry name" value="Family A G protein-coupled receptor-like"/>
    <property type="match status" value="1"/>
</dbReference>
<dbReference type="PANTHER" id="PTHR46641:SF18">
    <property type="entry name" value="G-PROTEIN COUPLED RECEPTORS FAMILY 1 PROFILE DOMAIN-CONTAINING PROTEIN"/>
    <property type="match status" value="1"/>
</dbReference>
<feature type="transmembrane region" description="Helical" evidence="5">
    <location>
        <begin position="242"/>
        <end position="264"/>
    </location>
</feature>
<dbReference type="AlphaFoldDB" id="A0AAD8FJY4"/>
<name>A0AAD8FJY4_BIOPF</name>
<sequence length="357" mass="40572">MATGTAGNDSIRNLTISLMTETIFLKNDNSLYCFHGSLDYIQLFQMFLCFINPVFTIFGLTLNIFSIIILYKNQLKKPSNLLLFALVIADTMNMMVNLNFSYMLKYFGPIKTKPGYCSWEYGITGNTIIYGYYQLCFFIGTWGRGVNATIPVIITLERALAVFLPVTFTKLVTTRSALVSCSLAYIGWLIWNCFAISIGKVAHIEVSSGKFVSINTATDFFRQNYALIYIFFVYFVESLGSWVPKCFVILGCIVIGIRVRVSLLRRKRLSGIKAKLKWSPRTTRTLVTTCLIFAVTHAVNSFISAFVPISGTTPVLTYFLVYLAEFINLINCSSNFFVYVLCNRHLWKIFKGLIRWS</sequence>
<keyword evidence="7" id="KW-0675">Receptor</keyword>
<keyword evidence="8" id="KW-1185">Reference proteome</keyword>
<evidence type="ECO:0000256" key="3">
    <source>
        <dbReference type="ARBA" id="ARBA00022989"/>
    </source>
</evidence>
<feature type="transmembrane region" description="Helical" evidence="5">
    <location>
        <begin position="44"/>
        <end position="69"/>
    </location>
</feature>
<gene>
    <name evidence="7" type="ORF">Bpfe_004666</name>
</gene>
<dbReference type="PROSITE" id="PS50262">
    <property type="entry name" value="G_PROTEIN_RECEP_F1_2"/>
    <property type="match status" value="1"/>
</dbReference>
<feature type="transmembrane region" description="Helical" evidence="5">
    <location>
        <begin position="220"/>
        <end position="236"/>
    </location>
</feature>
<feature type="domain" description="G-protein coupled receptors family 1 profile" evidence="6">
    <location>
        <begin position="62"/>
        <end position="339"/>
    </location>
</feature>
<dbReference type="InterPro" id="IPR052954">
    <property type="entry name" value="GPCR-Ligand_Int"/>
</dbReference>
<proteinExistence type="predicted"/>
<feature type="transmembrane region" description="Helical" evidence="5">
    <location>
        <begin position="285"/>
        <end position="307"/>
    </location>
</feature>
<keyword evidence="4 5" id="KW-0472">Membrane</keyword>
<feature type="transmembrane region" description="Helical" evidence="5">
    <location>
        <begin position="177"/>
        <end position="199"/>
    </location>
</feature>
<evidence type="ECO:0000256" key="2">
    <source>
        <dbReference type="ARBA" id="ARBA00022692"/>
    </source>
</evidence>
<keyword evidence="2 5" id="KW-0812">Transmembrane</keyword>
<protein>
    <submittedName>
        <fullName evidence="7">G-protein coupled receptor</fullName>
    </submittedName>
</protein>
<dbReference type="Proteomes" id="UP001233172">
    <property type="component" value="Unassembled WGS sequence"/>
</dbReference>
<evidence type="ECO:0000313" key="8">
    <source>
        <dbReference type="Proteomes" id="UP001233172"/>
    </source>
</evidence>